<keyword evidence="1" id="KW-0175">Coiled coil</keyword>
<gene>
    <name evidence="2" type="ORF">H8891_12250</name>
</gene>
<feature type="coiled-coil region" evidence="1">
    <location>
        <begin position="27"/>
        <end position="64"/>
    </location>
</feature>
<proteinExistence type="predicted"/>
<reference evidence="2 3" key="1">
    <citation type="submission" date="2020-08" db="EMBL/GenBank/DDBJ databases">
        <authorList>
            <person name="Liu C."/>
            <person name="Sun Q."/>
        </authorList>
    </citation>
    <scope>NUCLEOTIDE SEQUENCE [LARGE SCALE GENOMIC DNA]</scope>
    <source>
        <strain evidence="2 3">NSJ-45</strain>
    </source>
</reference>
<evidence type="ECO:0000313" key="3">
    <source>
        <dbReference type="Proteomes" id="UP000611796"/>
    </source>
</evidence>
<evidence type="ECO:0000256" key="1">
    <source>
        <dbReference type="SAM" id="Coils"/>
    </source>
</evidence>
<evidence type="ECO:0000313" key="2">
    <source>
        <dbReference type="EMBL" id="MBC6004568.1"/>
    </source>
</evidence>
<comment type="caution">
    <text evidence="2">The sequence shown here is derived from an EMBL/GenBank/DDBJ whole genome shotgun (WGS) entry which is preliminary data.</text>
</comment>
<sequence length="103" mass="12037">MAIKHRKRLGEGIKAKIPEPLENKVTNELLEIKLNKENQEELQIEEKEEVEAEKNTKMYEYENENYCSDGYSLFVKSSAKQGNIKVGRHVWAKENHCNIEDNT</sequence>
<dbReference type="EMBL" id="JACRWD010000006">
    <property type="protein sequence ID" value="MBC6004568.1"/>
    <property type="molecule type" value="Genomic_DNA"/>
</dbReference>
<keyword evidence="3" id="KW-1185">Reference proteome</keyword>
<name>A0ABR7K640_9FIRM</name>
<dbReference type="Proteomes" id="UP000611796">
    <property type="component" value="Unassembled WGS sequence"/>
</dbReference>
<dbReference type="RefSeq" id="WP_057537352.1">
    <property type="nucleotide sequence ID" value="NZ_JACRWD010000006.1"/>
</dbReference>
<organism evidence="2 3">
    <name type="scientific">Paeniclostridium hominis</name>
    <dbReference type="NCBI Taxonomy" id="2764329"/>
    <lineage>
        <taxon>Bacteria</taxon>
        <taxon>Bacillati</taxon>
        <taxon>Bacillota</taxon>
        <taxon>Clostridia</taxon>
        <taxon>Peptostreptococcales</taxon>
        <taxon>Peptostreptococcaceae</taxon>
        <taxon>Paeniclostridium</taxon>
    </lineage>
</organism>
<accession>A0ABR7K640</accession>
<protein>
    <submittedName>
        <fullName evidence="2">Uncharacterized protein</fullName>
    </submittedName>
</protein>